<dbReference type="InterPro" id="IPR036520">
    <property type="entry name" value="UPF0759_sf"/>
</dbReference>
<accession>A0A6A0A2S5</accession>
<dbReference type="EMBL" id="BLLF01002949">
    <property type="protein sequence ID" value="GFH25898.1"/>
    <property type="molecule type" value="Genomic_DNA"/>
</dbReference>
<feature type="non-terminal residue" evidence="1">
    <location>
        <position position="1"/>
    </location>
</feature>
<proteinExistence type="predicted"/>
<name>A0A6A0A2S5_HAELA</name>
<protein>
    <submittedName>
        <fullName evidence="1">UPF0759-like isoform X2</fullName>
    </submittedName>
</protein>
<dbReference type="AlphaFoldDB" id="A0A6A0A2S5"/>
<comment type="caution">
    <text evidence="1">The sequence shown here is derived from an EMBL/GenBank/DDBJ whole genome shotgun (WGS) entry which is preliminary data.</text>
</comment>
<dbReference type="SUPFAM" id="SSF117396">
    <property type="entry name" value="TM1631-like"/>
    <property type="match status" value="1"/>
</dbReference>
<organism evidence="1 2">
    <name type="scientific">Haematococcus lacustris</name>
    <name type="common">Green alga</name>
    <name type="synonym">Haematococcus pluvialis</name>
    <dbReference type="NCBI Taxonomy" id="44745"/>
    <lineage>
        <taxon>Eukaryota</taxon>
        <taxon>Viridiplantae</taxon>
        <taxon>Chlorophyta</taxon>
        <taxon>core chlorophytes</taxon>
        <taxon>Chlorophyceae</taxon>
        <taxon>CS clade</taxon>
        <taxon>Chlamydomonadales</taxon>
        <taxon>Haematococcaceae</taxon>
        <taxon>Haematococcus</taxon>
    </lineage>
</organism>
<reference evidence="1 2" key="1">
    <citation type="submission" date="2020-02" db="EMBL/GenBank/DDBJ databases">
        <title>Draft genome sequence of Haematococcus lacustris strain NIES-144.</title>
        <authorList>
            <person name="Morimoto D."/>
            <person name="Nakagawa S."/>
            <person name="Yoshida T."/>
            <person name="Sawayama S."/>
        </authorList>
    </citation>
    <scope>NUCLEOTIDE SEQUENCE [LARGE SCALE GENOMIC DNA]</scope>
    <source>
        <strain evidence="1 2">NIES-144</strain>
    </source>
</reference>
<feature type="non-terminal residue" evidence="1">
    <location>
        <position position="94"/>
    </location>
</feature>
<sequence>MYLANKDYVLSCRHKLDARLAMAVELRCRAWFTDELKHETAQRNRAQRGLPPGQTAEVQAIALLVTQPDFFYVRLHRRYGTRERILPQEEIQDQ</sequence>
<evidence type="ECO:0000313" key="1">
    <source>
        <dbReference type="EMBL" id="GFH25898.1"/>
    </source>
</evidence>
<evidence type="ECO:0000313" key="2">
    <source>
        <dbReference type="Proteomes" id="UP000485058"/>
    </source>
</evidence>
<keyword evidence="2" id="KW-1185">Reference proteome</keyword>
<gene>
    <name evidence="1" type="ORF">HaLaN_23941</name>
</gene>
<dbReference type="Gene3D" id="3.20.20.410">
    <property type="entry name" value="Protein of unknown function UPF0759"/>
    <property type="match status" value="1"/>
</dbReference>
<dbReference type="Proteomes" id="UP000485058">
    <property type="component" value="Unassembled WGS sequence"/>
</dbReference>